<feature type="compositionally biased region" description="Low complexity" evidence="1">
    <location>
        <begin position="12"/>
        <end position="23"/>
    </location>
</feature>
<feature type="compositionally biased region" description="Basic residues" evidence="1">
    <location>
        <begin position="71"/>
        <end position="85"/>
    </location>
</feature>
<evidence type="ECO:0000313" key="2">
    <source>
        <dbReference type="EMBL" id="GAP83031.1"/>
    </source>
</evidence>
<gene>
    <name evidence="2" type="ORF">SAMD00023353_0400230</name>
</gene>
<organism evidence="2">
    <name type="scientific">Rosellinia necatrix</name>
    <name type="common">White root-rot fungus</name>
    <dbReference type="NCBI Taxonomy" id="77044"/>
    <lineage>
        <taxon>Eukaryota</taxon>
        <taxon>Fungi</taxon>
        <taxon>Dikarya</taxon>
        <taxon>Ascomycota</taxon>
        <taxon>Pezizomycotina</taxon>
        <taxon>Sordariomycetes</taxon>
        <taxon>Xylariomycetidae</taxon>
        <taxon>Xylariales</taxon>
        <taxon>Xylariaceae</taxon>
        <taxon>Rosellinia</taxon>
    </lineage>
</organism>
<dbReference type="STRING" id="77044.A0A1S7UJ55"/>
<protein>
    <submittedName>
        <fullName evidence="2">Putative regulatory protein alcR</fullName>
    </submittedName>
</protein>
<keyword evidence="3" id="KW-1185">Reference proteome</keyword>
<feature type="region of interest" description="Disordered" evidence="1">
    <location>
        <begin position="1"/>
        <end position="30"/>
    </location>
</feature>
<feature type="region of interest" description="Disordered" evidence="1">
    <location>
        <begin position="56"/>
        <end position="92"/>
    </location>
</feature>
<dbReference type="OrthoDB" id="5958943at2759"/>
<evidence type="ECO:0000313" key="3">
    <source>
        <dbReference type="Proteomes" id="UP000054516"/>
    </source>
</evidence>
<feature type="region of interest" description="Disordered" evidence="1">
    <location>
        <begin position="229"/>
        <end position="249"/>
    </location>
</feature>
<evidence type="ECO:0000256" key="1">
    <source>
        <dbReference type="SAM" id="MobiDB-lite"/>
    </source>
</evidence>
<name>A0A1S7UJ55_ROSNE</name>
<dbReference type="AlphaFoldDB" id="A0A1S7UJ55"/>
<dbReference type="Proteomes" id="UP000054516">
    <property type="component" value="Unassembled WGS sequence"/>
</dbReference>
<sequence>MGLNTGAQSFLPRASPASPSCSPQEEEPTSTQLYLNVASQATDCDHLATILGTSQQHPIPSITGDLTQAAYRRRKSQRKSCRTRRRSDDQFEGLANSISPRYTSQGPMASFNNRLITESLLRIYHDVLENNLACWLAEDICPYKMRPGRSQPRSYSDAAVSMARGASPTAEWNLASSNSIYRRVKALDRDAQSAGLIRLAHSENRATSRALNLVIMAFATQWAQGHRRREKMSSVFPDPPNPTQAEDIDDDASDEFEQCFQQSLWEQAKKALEDVASLESYRVVYAELIFGLIQRPWAAKDDPRTSVFGPCDNNSSQGMDTLLPRIMEIMSQDGPPVYTERASRKMQALKFHFEASEAGFLGPSHPHTARQHEGGTSRMTAEDRGTIGILYWLAVMFDTVSSSLNERPVAVADEDCQHDAACSISAPTPLPTNYRWDLELFAQDNPASPSTISWPCSYELASKAVMRSAAVKVLLFRYVSYLQNALRKQHRGHTIEEIIQSVTQVYRYWNVTHGSFFRSLIKNYDSVPARIKSWFPCIHIPWHLGALMLADLIEFVDQNALGLEEATLERLGVNLAARIRKSSAVELADLARVTTPREADPVPTEQLPGYHFAVNEGSLLTEPWTVLLIRAFTKASIFHLRVAEDLRRQEWAILRQESEEYKESLRRCDTCVKALWFLGRKSDMARSLSKVLAEGLRSQEIEGCP</sequence>
<proteinExistence type="predicted"/>
<dbReference type="OMA" id="HALKYRF"/>
<dbReference type="EMBL" id="DF977449">
    <property type="protein sequence ID" value="GAP83031.1"/>
    <property type="molecule type" value="Genomic_DNA"/>
</dbReference>
<accession>A0A1S7UJ55</accession>
<reference evidence="2" key="1">
    <citation type="submission" date="2016-03" db="EMBL/GenBank/DDBJ databases">
        <title>Draft genome sequence of Rosellinia necatrix.</title>
        <authorList>
            <person name="Kanematsu S."/>
        </authorList>
    </citation>
    <scope>NUCLEOTIDE SEQUENCE [LARGE SCALE GENOMIC DNA]</scope>
    <source>
        <strain evidence="2">W97</strain>
    </source>
</reference>